<gene>
    <name evidence="3" type="ORF">ZGOWGMRN_CDS_0073</name>
</gene>
<name>A0AAU7N622_9VIRU</name>
<accession>A0AAU7N622</accession>
<proteinExistence type="predicted"/>
<evidence type="ECO:0000259" key="1">
    <source>
        <dbReference type="Pfam" id="PF09250"/>
    </source>
</evidence>
<evidence type="ECO:0000313" key="3">
    <source>
        <dbReference type="EMBL" id="XBQ68804.1"/>
    </source>
</evidence>
<organism evidence="3">
    <name type="scientific">Nitrosopumivirus cobalaminus</name>
    <dbReference type="NCBI Taxonomy" id="3158414"/>
    <lineage>
        <taxon>Viruses</taxon>
    </lineage>
</organism>
<feature type="domain" description="NrS-1 polymerase-like helicase" evidence="2">
    <location>
        <begin position="392"/>
        <end position="503"/>
    </location>
</feature>
<sequence>MDKLNIVPLKNNSKQPDLVSLKPYFYQKYTLQIDNVNKGVIMGKTSENLVVLDIDDPILAKELKIELNSLTYLVQTGKMGLHIYIRLDTVYNLKTCKLIKDKKAIGDFKAEGYVVAANSIHPNGNKYKAINDLKIAVSNIDAISKMLGKFGIAIGKKQSNKLTKDELLEECCPEGEGNNRAYLAAIYYHHNSDDAYEDLKNWNMRCCPDNPIQQHELKQTFDSAEGATLPVFLRKTKGQKREDIVEKIVKELMENRDIYSDAETRQIFENKGGYLLDITNLLKKDIREYKVKEGVYRDILFRLESECEDIPKVNDDFIVFKNGIYSISEKKIVKSNELAAIGLPHITYFENAYPEQFYKTMFGDIPEDQHSRLKKSLQSILRPYHDSRISVIYGESGVGKSTGLAILQHILGPDNAMSVNLEDFIKDRATQAKVIGKLLVIFQDMPSTFKGFTPMKVLTGETTLNIRGFQQDAKQGKNTAKFFASANYLFDIPKIEQSAMFSRRLSLITNTRKMQFEEDATFAERVAQKEGDFIISWLLQIDNTVKYEDKSNLRKAWNDIQSPQIPFLKKYYEFTEDKESTIPITSIKKHYEESEDAEIDIKILKNTIYNEGYSMQGAMVQYMKRRNLGSQEVLS</sequence>
<protein>
    <submittedName>
        <fullName evidence="3">DNA primase</fullName>
    </submittedName>
</protein>
<dbReference type="InterPro" id="IPR015330">
    <property type="entry name" value="DNA_primase/pol_bifunc_N"/>
</dbReference>
<dbReference type="Pfam" id="PF09250">
    <property type="entry name" value="Prim-Pol"/>
    <property type="match status" value="1"/>
</dbReference>
<evidence type="ECO:0000259" key="2">
    <source>
        <dbReference type="Pfam" id="PF19263"/>
    </source>
</evidence>
<dbReference type="InterPro" id="IPR027417">
    <property type="entry name" value="P-loop_NTPase"/>
</dbReference>
<dbReference type="Gene3D" id="3.40.50.300">
    <property type="entry name" value="P-loop containing nucleotide triphosphate hydrolases"/>
    <property type="match status" value="1"/>
</dbReference>
<dbReference type="InterPro" id="IPR045455">
    <property type="entry name" value="NrS-1_pol-like_helicase"/>
</dbReference>
<dbReference type="Pfam" id="PF19263">
    <property type="entry name" value="DUF5906"/>
    <property type="match status" value="1"/>
</dbReference>
<dbReference type="EMBL" id="PP848464">
    <property type="protein sequence ID" value="XBQ68804.1"/>
    <property type="molecule type" value="Genomic_DNA"/>
</dbReference>
<reference evidence="3" key="1">
    <citation type="submission" date="2024-05" db="EMBL/GenBank/DDBJ databases">
        <title>The simplest Porifera holobiont: glass sponge Aphrocallistes beatrix thrives with only two symbionts.</title>
        <authorList>
            <person name="N Garritano A."/>
            <person name="A Allen M."/>
            <person name="Thomas T."/>
        </authorList>
    </citation>
    <scope>NUCLEOTIDE SEQUENCE</scope>
    <source>
        <strain evidence="3">AB1</strain>
    </source>
</reference>
<dbReference type="SUPFAM" id="SSF56747">
    <property type="entry name" value="Prim-pol domain"/>
    <property type="match status" value="1"/>
</dbReference>
<feature type="domain" description="DNA primase/polymerase bifunctional N-terminal" evidence="1">
    <location>
        <begin position="32"/>
        <end position="136"/>
    </location>
</feature>